<comment type="similarity">
    <text evidence="4">Belongs to the glycosyltransferase 16 (GT16) protein family.</text>
</comment>
<dbReference type="PANTHER" id="PTHR12871:SF0">
    <property type="entry name" value="ALPHA-1,6-MANNOSYL-GLYCOPROTEIN 2-BETA-N-ACETYLGLUCOSAMINYLTRANSFERASE"/>
    <property type="match status" value="1"/>
</dbReference>
<evidence type="ECO:0000256" key="10">
    <source>
        <dbReference type="ARBA" id="ARBA00022723"/>
    </source>
</evidence>
<dbReference type="InterPro" id="IPR007754">
    <property type="entry name" value="GlcNAc_II"/>
</dbReference>
<comment type="catalytic activity">
    <reaction evidence="22">
        <text>an N(4)-{beta-D-GlcNAc-(1-&gt;2)-alpha-D-Man-(1-&gt;3)-[alpha-D-Man-(1-&gt;6)]-beta-D-Man-(1-&gt;4)-beta-D-GlcNAc-(1-&gt;4)-beta-D-GlcNAc}-L-asparaginyl-[protein] + UDP-N-acetyl-alpha-D-glucosamine = N(4)-{beta-D-GlcNAc-(1-&gt;2)-alpha-D-Man-(1-&gt;3)-[beta-D-GlcNAc-(1-&gt;2)-alpha-D-Man-(1-&gt;6)]-beta-D-Man-(1-&gt;4)-beta-D-GlcNAc-(1-&gt;4)-beta-D-GlcNAc}-L-asparaginyl-[protein] + UDP + H(+)</text>
        <dbReference type="Rhea" id="RHEA:12941"/>
        <dbReference type="Rhea" id="RHEA-COMP:13526"/>
        <dbReference type="Rhea" id="RHEA-COMP:14369"/>
        <dbReference type="ChEBI" id="CHEBI:15378"/>
        <dbReference type="ChEBI" id="CHEBI:57705"/>
        <dbReference type="ChEBI" id="CHEBI:58223"/>
        <dbReference type="ChEBI" id="CHEBI:60615"/>
        <dbReference type="ChEBI" id="CHEBI:60651"/>
        <dbReference type="EC" id="2.4.1.143"/>
    </reaction>
</comment>
<feature type="binding site" evidence="23">
    <location>
        <begin position="247"/>
        <end position="251"/>
    </location>
    <ligand>
        <name>substrate</name>
    </ligand>
</feature>
<evidence type="ECO:0000256" key="18">
    <source>
        <dbReference type="ARBA" id="ARBA00029663"/>
    </source>
</evidence>
<dbReference type="Proteomes" id="UP000887575">
    <property type="component" value="Unassembled WGS sequence"/>
</dbReference>
<evidence type="ECO:0000256" key="1">
    <source>
        <dbReference type="ARBA" id="ARBA00001936"/>
    </source>
</evidence>
<dbReference type="GO" id="GO:0005795">
    <property type="term" value="C:Golgi stack"/>
    <property type="evidence" value="ECO:0007669"/>
    <property type="project" value="InterPro"/>
</dbReference>
<feature type="binding site" evidence="23">
    <location>
        <begin position="141"/>
        <end position="145"/>
    </location>
    <ligand>
        <name>substrate</name>
    </ligand>
</feature>
<evidence type="ECO:0000256" key="25">
    <source>
        <dbReference type="PIRSR" id="PIRSR607754-3"/>
    </source>
</evidence>
<sequence>MLHKRRVARLLNLVIAASFLGIFYIFLKKPSTDVDSATKWSQPQVDPTLFRIAQEPVKAIKNFKNNSVKDQIDNDLNSRISFQETNGVESLSAWKLHDIASKANISGREIVNSVDFLNENFPILNDKFGPLEAVQSIIVIQVHNRLAYLKILIDTLRKATGIEKTLIIFSHDLAVPEINEAIKSIDFARVLQIFYPYNTQLFPHVFPGQHPADCPEKIKKDGAREKGCRNWETPDKYGNYRVAKLTQIKHHWWWKMNYVFDRVVVPHKLTDKWVVLLEEDHYVTPDFLHVLEYMSGQKENLCPQCDILCLGIYVKNYKSTILQPDLLGVAPWYSSKYNMGMTIQKKLWDVMKNCSEIFCTWDDYNWDWSMLQISVQCLPTRWRVLYTKAPRVLHIGDCGVHTHRCNSKNGAQIADDYVAKHSKDFFPSTMRVNDVSRRMLKPSKANGGWGDRRDHDLCRRNTFPLQRSTKFDHVLHELYNSTIQTA</sequence>
<evidence type="ECO:0000256" key="26">
    <source>
        <dbReference type="SAM" id="Phobius"/>
    </source>
</evidence>
<evidence type="ECO:0000256" key="17">
    <source>
        <dbReference type="ARBA" id="ARBA00023211"/>
    </source>
</evidence>
<feature type="binding site" evidence="23">
    <location>
        <position position="172"/>
    </location>
    <ligand>
        <name>substrate</name>
    </ligand>
</feature>
<feature type="binding site" evidence="24">
    <location>
        <position position="280"/>
    </location>
    <ligand>
        <name>Mn(2+)</name>
        <dbReference type="ChEBI" id="CHEBI:29035"/>
    </ligand>
</feature>
<dbReference type="GO" id="GO:0006487">
    <property type="term" value="P:protein N-linked glycosylation"/>
    <property type="evidence" value="ECO:0007669"/>
    <property type="project" value="TreeGrafter"/>
</dbReference>
<dbReference type="EC" id="2.4.1.143" evidence="5"/>
<comment type="cofactor">
    <cofactor evidence="1 24">
        <name>Mn(2+)</name>
        <dbReference type="ChEBI" id="CHEBI:29035"/>
    </cofactor>
</comment>
<keyword evidence="11" id="KW-0735">Signal-anchor</keyword>
<evidence type="ECO:0000256" key="5">
    <source>
        <dbReference type="ARBA" id="ARBA00012613"/>
    </source>
</evidence>
<evidence type="ECO:0000256" key="14">
    <source>
        <dbReference type="ARBA" id="ARBA00023136"/>
    </source>
</evidence>
<feature type="disulfide bond" evidence="25">
    <location>
        <begin position="359"/>
        <end position="458"/>
    </location>
</feature>
<dbReference type="PANTHER" id="PTHR12871">
    <property type="entry name" value="BETA-1,2-N-ACETYLGLUCOSAMINYLTRANSFERASE II"/>
    <property type="match status" value="1"/>
</dbReference>
<proteinExistence type="inferred from homology"/>
<keyword evidence="14 26" id="KW-0472">Membrane</keyword>
<keyword evidence="17 24" id="KW-0464">Manganese</keyword>
<keyword evidence="15 25" id="KW-1015">Disulfide bond</keyword>
<evidence type="ECO:0000256" key="19">
    <source>
        <dbReference type="ARBA" id="ARBA00031203"/>
    </source>
</evidence>
<keyword evidence="8" id="KW-0808">Transferase</keyword>
<dbReference type="Gene3D" id="3.90.550.10">
    <property type="entry name" value="Spore Coat Polysaccharide Biosynthesis Protein SpsA, Chain A"/>
    <property type="match status" value="1"/>
</dbReference>
<evidence type="ECO:0000256" key="2">
    <source>
        <dbReference type="ARBA" id="ARBA00004323"/>
    </source>
</evidence>
<evidence type="ECO:0000256" key="21">
    <source>
        <dbReference type="ARBA" id="ARBA00032915"/>
    </source>
</evidence>
<dbReference type="GO" id="GO:0046872">
    <property type="term" value="F:metal ion binding"/>
    <property type="evidence" value="ECO:0007669"/>
    <property type="project" value="UniProtKB-KW"/>
</dbReference>
<comment type="pathway">
    <text evidence="3">Protein modification; protein glycosylation.</text>
</comment>
<protein>
    <recommendedName>
        <fullName evidence="6">Alpha-1,6-mannosyl-glycoprotein 2-beta-N-acetylglucosaminyltransferase</fullName>
        <ecNumber evidence="5">2.4.1.143</ecNumber>
    </recommendedName>
    <alternativeName>
        <fullName evidence="21">Beta-1,2-N-acetylglucosaminyltransferase II</fullName>
    </alternativeName>
    <alternativeName>
        <fullName evidence="20">GlcNAc-T II</fullName>
    </alternativeName>
    <alternativeName>
        <fullName evidence="19">Mannoside acetylglucosaminyltransferase 2</fullName>
    </alternativeName>
    <alternativeName>
        <fullName evidence="18">N-glycosyl-oligosaccharide-glycoprotein N-acetylglucosaminyltransferase II</fullName>
    </alternativeName>
</protein>
<dbReference type="SUPFAM" id="SSF53448">
    <property type="entry name" value="Nucleotide-diphospho-sugar transferases"/>
    <property type="match status" value="1"/>
</dbReference>
<evidence type="ECO:0000256" key="12">
    <source>
        <dbReference type="ARBA" id="ARBA00022989"/>
    </source>
</evidence>
<evidence type="ECO:0000256" key="20">
    <source>
        <dbReference type="ARBA" id="ARBA00032552"/>
    </source>
</evidence>
<feature type="disulfide bond" evidence="25">
    <location>
        <begin position="354"/>
        <end position="377"/>
    </location>
</feature>
<reference evidence="28" key="1">
    <citation type="submission" date="2024-02" db="UniProtKB">
        <authorList>
            <consortium name="WormBaseParasite"/>
        </authorList>
    </citation>
    <scope>IDENTIFICATION</scope>
</reference>
<evidence type="ECO:0000313" key="28">
    <source>
        <dbReference type="WBParaSite" id="MBELARI_LOCUS8783"/>
    </source>
</evidence>
<keyword evidence="16" id="KW-0325">Glycoprotein</keyword>
<accession>A0AAF3FNZ8</accession>
<keyword evidence="7" id="KW-0328">Glycosyltransferase</keyword>
<dbReference type="GO" id="GO:0009312">
    <property type="term" value="P:oligosaccharide biosynthetic process"/>
    <property type="evidence" value="ECO:0007669"/>
    <property type="project" value="InterPro"/>
</dbReference>
<feature type="disulfide bond" evidence="25">
    <location>
        <begin position="302"/>
        <end position="305"/>
    </location>
</feature>
<evidence type="ECO:0000256" key="3">
    <source>
        <dbReference type="ARBA" id="ARBA00004922"/>
    </source>
</evidence>
<dbReference type="GO" id="GO:0008455">
    <property type="term" value="F:alpha-1,6-mannosylglycoprotein 2-beta-N-acetylglucosaminyltransferase activity"/>
    <property type="evidence" value="ECO:0007669"/>
    <property type="project" value="UniProtKB-EC"/>
</dbReference>
<keyword evidence="9 26" id="KW-0812">Transmembrane</keyword>
<evidence type="ECO:0000256" key="4">
    <source>
        <dbReference type="ARBA" id="ARBA00011011"/>
    </source>
</evidence>
<keyword evidence="10 24" id="KW-0479">Metal-binding</keyword>
<evidence type="ECO:0000256" key="22">
    <source>
        <dbReference type="ARBA" id="ARBA00093257"/>
    </source>
</evidence>
<evidence type="ECO:0000256" key="8">
    <source>
        <dbReference type="ARBA" id="ARBA00022679"/>
    </source>
</evidence>
<keyword evidence="13" id="KW-0333">Golgi apparatus</keyword>
<keyword evidence="12 26" id="KW-1133">Transmembrane helix</keyword>
<evidence type="ECO:0000313" key="27">
    <source>
        <dbReference type="Proteomes" id="UP000887575"/>
    </source>
</evidence>
<evidence type="ECO:0000256" key="13">
    <source>
        <dbReference type="ARBA" id="ARBA00023034"/>
    </source>
</evidence>
<keyword evidence="27" id="KW-1185">Reference proteome</keyword>
<evidence type="ECO:0000256" key="24">
    <source>
        <dbReference type="PIRSR" id="PIRSR607754-2"/>
    </source>
</evidence>
<evidence type="ECO:0000256" key="16">
    <source>
        <dbReference type="ARBA" id="ARBA00023180"/>
    </source>
</evidence>
<dbReference type="WBParaSite" id="MBELARI_LOCUS8783">
    <property type="protein sequence ID" value="MBELARI_LOCUS8783"/>
    <property type="gene ID" value="MBELARI_LOCUS8783"/>
</dbReference>
<feature type="binding site" evidence="24">
    <location>
        <position position="394"/>
    </location>
    <ligand>
        <name>Mn(2+)</name>
        <dbReference type="ChEBI" id="CHEBI:29035"/>
    </ligand>
</feature>
<evidence type="ECO:0000256" key="7">
    <source>
        <dbReference type="ARBA" id="ARBA00022676"/>
    </source>
</evidence>
<evidence type="ECO:0000256" key="23">
    <source>
        <dbReference type="PIRSR" id="PIRSR607754-1"/>
    </source>
</evidence>
<organism evidence="27 28">
    <name type="scientific">Mesorhabditis belari</name>
    <dbReference type="NCBI Taxonomy" id="2138241"/>
    <lineage>
        <taxon>Eukaryota</taxon>
        <taxon>Metazoa</taxon>
        <taxon>Ecdysozoa</taxon>
        <taxon>Nematoda</taxon>
        <taxon>Chromadorea</taxon>
        <taxon>Rhabditida</taxon>
        <taxon>Rhabditina</taxon>
        <taxon>Rhabditomorpha</taxon>
        <taxon>Rhabditoidea</taxon>
        <taxon>Rhabditidae</taxon>
        <taxon>Mesorhabditinae</taxon>
        <taxon>Mesorhabditis</taxon>
    </lineage>
</organism>
<name>A0AAF3FNZ8_9BILA</name>
<feature type="disulfide bond" evidence="25">
    <location>
        <begin position="214"/>
        <end position="228"/>
    </location>
</feature>
<evidence type="ECO:0000256" key="6">
    <source>
        <dbReference type="ARBA" id="ARBA00014817"/>
    </source>
</evidence>
<evidence type="ECO:0000256" key="11">
    <source>
        <dbReference type="ARBA" id="ARBA00022968"/>
    </source>
</evidence>
<evidence type="ECO:0000256" key="9">
    <source>
        <dbReference type="ARBA" id="ARBA00022692"/>
    </source>
</evidence>
<feature type="transmembrane region" description="Helical" evidence="26">
    <location>
        <begin position="7"/>
        <end position="27"/>
    </location>
</feature>
<evidence type="ECO:0000256" key="15">
    <source>
        <dbReference type="ARBA" id="ARBA00023157"/>
    </source>
</evidence>
<comment type="subcellular location">
    <subcellularLocation>
        <location evidence="2">Golgi apparatus membrane</location>
        <topology evidence="2">Single-pass type II membrane protein</topology>
    </subcellularLocation>
</comment>
<dbReference type="InterPro" id="IPR029044">
    <property type="entry name" value="Nucleotide-diphossugar_trans"/>
</dbReference>
<dbReference type="AlphaFoldDB" id="A0AAF3FNZ8"/>
<dbReference type="GO" id="GO:0000139">
    <property type="term" value="C:Golgi membrane"/>
    <property type="evidence" value="ECO:0007669"/>
    <property type="project" value="UniProtKB-SubCell"/>
</dbReference>
<dbReference type="Pfam" id="PF05060">
    <property type="entry name" value="MGAT2"/>
    <property type="match status" value="1"/>
</dbReference>